<proteinExistence type="predicted"/>
<sequence length="252" mass="28741">MYDSKMIKVYQVKYPIILVDRKRTLFNDNNLELRNRETDPARTMQTVMLRLRCGCVATLRQRRGRLGVRVHTDIAVASKPPSPPPASTRSHPHRRLSRSSVSLPLAPPRSSLFPLPFSISFRPNGFRHPSALSPFQRSLAIKFYIYYITPFPPLSPLHVDFCNILFSSPYALFLRPSCRITYQLTRSFVDLIRENHLRSYATFFSFAPCPPALSSFVSGPSCPSCLFPVCRNLFSPSYIPPLLHPAAIYFCT</sequence>
<keyword evidence="3" id="KW-1185">Reference proteome</keyword>
<dbReference type="AlphaFoldDB" id="A0AAW2EPP1"/>
<gene>
    <name evidence="2" type="ORF">PUN28_015863</name>
</gene>
<comment type="caution">
    <text evidence="2">The sequence shown here is derived from an EMBL/GenBank/DDBJ whole genome shotgun (WGS) entry which is preliminary data.</text>
</comment>
<dbReference type="EMBL" id="JADYXP020000018">
    <property type="protein sequence ID" value="KAL0105681.1"/>
    <property type="molecule type" value="Genomic_DNA"/>
</dbReference>
<evidence type="ECO:0000313" key="2">
    <source>
        <dbReference type="EMBL" id="KAL0105681.1"/>
    </source>
</evidence>
<name>A0AAW2EPP1_9HYME</name>
<reference evidence="2 3" key="1">
    <citation type="submission" date="2023-03" db="EMBL/GenBank/DDBJ databases">
        <title>High recombination rates correlate with genetic variation in Cardiocondyla obscurior ants.</title>
        <authorList>
            <person name="Errbii M."/>
        </authorList>
    </citation>
    <scope>NUCLEOTIDE SEQUENCE [LARGE SCALE GENOMIC DNA]</scope>
    <source>
        <strain evidence="2">Alpha-2009</strain>
        <tissue evidence="2">Whole body</tissue>
    </source>
</reference>
<accession>A0AAW2EPP1</accession>
<evidence type="ECO:0000256" key="1">
    <source>
        <dbReference type="SAM" id="MobiDB-lite"/>
    </source>
</evidence>
<dbReference type="Proteomes" id="UP001430953">
    <property type="component" value="Unassembled WGS sequence"/>
</dbReference>
<evidence type="ECO:0000313" key="3">
    <source>
        <dbReference type="Proteomes" id="UP001430953"/>
    </source>
</evidence>
<organism evidence="2 3">
    <name type="scientific">Cardiocondyla obscurior</name>
    <dbReference type="NCBI Taxonomy" id="286306"/>
    <lineage>
        <taxon>Eukaryota</taxon>
        <taxon>Metazoa</taxon>
        <taxon>Ecdysozoa</taxon>
        <taxon>Arthropoda</taxon>
        <taxon>Hexapoda</taxon>
        <taxon>Insecta</taxon>
        <taxon>Pterygota</taxon>
        <taxon>Neoptera</taxon>
        <taxon>Endopterygota</taxon>
        <taxon>Hymenoptera</taxon>
        <taxon>Apocrita</taxon>
        <taxon>Aculeata</taxon>
        <taxon>Formicoidea</taxon>
        <taxon>Formicidae</taxon>
        <taxon>Myrmicinae</taxon>
        <taxon>Cardiocondyla</taxon>
    </lineage>
</organism>
<protein>
    <submittedName>
        <fullName evidence="2">Uncharacterized protein</fullName>
    </submittedName>
</protein>
<feature type="region of interest" description="Disordered" evidence="1">
    <location>
        <begin position="76"/>
        <end position="103"/>
    </location>
</feature>